<organism evidence="2 3">
    <name type="scientific">Nitrosomonas communis</name>
    <dbReference type="NCBI Taxonomy" id="44574"/>
    <lineage>
        <taxon>Bacteria</taxon>
        <taxon>Pseudomonadati</taxon>
        <taxon>Pseudomonadota</taxon>
        <taxon>Betaproteobacteria</taxon>
        <taxon>Nitrosomonadales</taxon>
        <taxon>Nitrosomonadaceae</taxon>
        <taxon>Nitrosomonas</taxon>
    </lineage>
</organism>
<dbReference type="AlphaFoldDB" id="A0A1I4XN18"/>
<evidence type="ECO:0000313" key="3">
    <source>
        <dbReference type="Proteomes" id="UP000183287"/>
    </source>
</evidence>
<feature type="region of interest" description="Disordered" evidence="1">
    <location>
        <begin position="323"/>
        <end position="362"/>
    </location>
</feature>
<evidence type="ECO:0000256" key="1">
    <source>
        <dbReference type="SAM" id="MobiDB-lite"/>
    </source>
</evidence>
<dbReference type="Pfam" id="PF06884">
    <property type="entry name" value="DUF1264"/>
    <property type="match status" value="1"/>
</dbReference>
<protein>
    <recommendedName>
        <fullName evidence="4">Outer membrane or secreted lipoprotein</fullName>
    </recommendedName>
</protein>
<dbReference type="EMBL" id="FOUB01000164">
    <property type="protein sequence ID" value="SFN26699.1"/>
    <property type="molecule type" value="Genomic_DNA"/>
</dbReference>
<reference evidence="3" key="1">
    <citation type="submission" date="2016-10" db="EMBL/GenBank/DDBJ databases">
        <authorList>
            <person name="Varghese N."/>
            <person name="Submissions S."/>
        </authorList>
    </citation>
    <scope>NUCLEOTIDE SEQUENCE [LARGE SCALE GENOMIC DNA]</scope>
    <source>
        <strain evidence="3">Nm44</strain>
    </source>
</reference>
<dbReference type="Gene3D" id="3.60.21.10">
    <property type="match status" value="1"/>
</dbReference>
<evidence type="ECO:0000313" key="2">
    <source>
        <dbReference type="EMBL" id="SFN26699.1"/>
    </source>
</evidence>
<dbReference type="Proteomes" id="UP000183287">
    <property type="component" value="Unassembled WGS sequence"/>
</dbReference>
<keyword evidence="3" id="KW-1185">Reference proteome</keyword>
<evidence type="ECO:0008006" key="4">
    <source>
        <dbReference type="Google" id="ProtNLM"/>
    </source>
</evidence>
<dbReference type="STRING" id="44574.AAW31_07240"/>
<dbReference type="PANTHER" id="PTHR31360:SF0">
    <property type="entry name" value="OIL BODY-ASSOCIATED PROTEIN 1B"/>
    <property type="match status" value="1"/>
</dbReference>
<dbReference type="RefSeq" id="WP_256212271.1">
    <property type="nucleotide sequence ID" value="NZ_FOUB01000164.1"/>
</dbReference>
<name>A0A1I4XN18_9PROT</name>
<accession>A0A1I4XN18</accession>
<dbReference type="InterPro" id="IPR029052">
    <property type="entry name" value="Metallo-depent_PP-like"/>
</dbReference>
<sequence>MPRNNRTYESSAALRFNDEGNHELDFDTEYLRTLIRQADFLILAINIRERETGKLFARHYVIQQLGSPLKIGILGIAYPNTPFTTIPKRTMMNRFSKTSAVTALLLALPIGVPVPLALAEKATQPETVPPGESKSAKTKMLEAGARLLQSNNPLKEFDVYLVGFHPMKDHPENQMESHHYCYQVNEDFAQCVLFDDNTKDANLNGIEYIISEKLFALLPEEEKKYWHPHNGEILSGQLIAPNIPDIAEKVLMKEKMNSYGKTWHVWNTGFHEGKPADLLPLGDPMLGWSFNRDGEAMPGLVEERDRKMDINTMETRRKRDDLHKFANPQSGVDDLKGKFGRPFQDIPGVVDKKSINNQSGGK</sequence>
<dbReference type="InterPro" id="IPR010686">
    <property type="entry name" value="OBAP-like"/>
</dbReference>
<proteinExistence type="predicted"/>
<gene>
    <name evidence="2" type="ORF">SAMN05421863_11642</name>
</gene>
<dbReference type="SUPFAM" id="SSF56300">
    <property type="entry name" value="Metallo-dependent phosphatases"/>
    <property type="match status" value="1"/>
</dbReference>
<dbReference type="PANTHER" id="PTHR31360">
    <property type="match status" value="1"/>
</dbReference>